<sequence length="81" mass="9317">MYWDLLSRCNCTWYLGCTQRDFFGPVYFCLSLATFLFFSSSTAFSSSFISLFFSVFPFFFPPPVAIAVGSSHRRCCNRRGC</sequence>
<reference evidence="2" key="1">
    <citation type="submission" date="2021-01" db="EMBL/GenBank/DDBJ databases">
        <title>Chromosome-level genome assembly of a human fungal pathogen reveals clustering of transcriptionally co-regulated genes.</title>
        <authorList>
            <person name="Voorhies M."/>
            <person name="Cohen S."/>
            <person name="Shea T.P."/>
            <person name="Petrus S."/>
            <person name="Munoz J.F."/>
            <person name="Poplawski S."/>
            <person name="Goldman W.E."/>
            <person name="Michael T."/>
            <person name="Cuomo C.A."/>
            <person name="Sil A."/>
            <person name="Beyhan S."/>
        </authorList>
    </citation>
    <scope>NUCLEOTIDE SEQUENCE</scope>
    <source>
        <strain evidence="2">H88</strain>
    </source>
</reference>
<evidence type="ECO:0000256" key="1">
    <source>
        <dbReference type="SAM" id="Phobius"/>
    </source>
</evidence>
<accession>A0A8A1LHB9</accession>
<dbReference type="Proteomes" id="UP000663419">
    <property type="component" value="Chromosome 3"/>
</dbReference>
<dbReference type="AlphaFoldDB" id="A0A8A1LHB9"/>
<evidence type="ECO:0000313" key="3">
    <source>
        <dbReference type="Proteomes" id="UP000663419"/>
    </source>
</evidence>
<name>A0A8A1LHB9_AJEC8</name>
<feature type="transmembrane region" description="Helical" evidence="1">
    <location>
        <begin position="22"/>
        <end position="42"/>
    </location>
</feature>
<organism evidence="2 3">
    <name type="scientific">Ajellomyces capsulatus (strain H88)</name>
    <name type="common">Darling's disease fungus</name>
    <name type="synonym">Histoplasma capsulatum</name>
    <dbReference type="NCBI Taxonomy" id="544711"/>
    <lineage>
        <taxon>Eukaryota</taxon>
        <taxon>Fungi</taxon>
        <taxon>Dikarya</taxon>
        <taxon>Ascomycota</taxon>
        <taxon>Pezizomycotina</taxon>
        <taxon>Eurotiomycetes</taxon>
        <taxon>Eurotiomycetidae</taxon>
        <taxon>Onygenales</taxon>
        <taxon>Ajellomycetaceae</taxon>
        <taxon>Histoplasma</taxon>
    </lineage>
</organism>
<dbReference type="EMBL" id="CP069104">
    <property type="protein sequence ID" value="QSS53768.1"/>
    <property type="molecule type" value="Genomic_DNA"/>
</dbReference>
<keyword evidence="1" id="KW-1133">Transmembrane helix</keyword>
<keyword evidence="1" id="KW-0812">Transmembrane</keyword>
<feature type="transmembrane region" description="Helical" evidence="1">
    <location>
        <begin position="48"/>
        <end position="69"/>
    </location>
</feature>
<keyword evidence="1" id="KW-0472">Membrane</keyword>
<evidence type="ECO:0000313" key="2">
    <source>
        <dbReference type="EMBL" id="QSS53768.1"/>
    </source>
</evidence>
<dbReference type="VEuPathDB" id="FungiDB:I7I53_01131"/>
<protein>
    <submittedName>
        <fullName evidence="2">Mitotic spindle checkpoint protein (Mad2B)</fullName>
    </submittedName>
</protein>
<proteinExistence type="predicted"/>
<gene>
    <name evidence="2" type="ORF">I7I53_01131</name>
</gene>